<evidence type="ECO:0000313" key="4">
    <source>
        <dbReference type="Proteomes" id="UP000039865"/>
    </source>
</evidence>
<name>A0A078AJQ7_STYLE</name>
<accession>A0A078AJQ7</accession>
<feature type="region of interest" description="Disordered" evidence="2">
    <location>
        <begin position="150"/>
        <end position="176"/>
    </location>
</feature>
<dbReference type="EMBL" id="CCKQ01010197">
    <property type="protein sequence ID" value="CDW81702.1"/>
    <property type="molecule type" value="Genomic_DNA"/>
</dbReference>
<keyword evidence="4" id="KW-1185">Reference proteome</keyword>
<evidence type="ECO:0000256" key="2">
    <source>
        <dbReference type="SAM" id="MobiDB-lite"/>
    </source>
</evidence>
<feature type="coiled-coil region" evidence="1">
    <location>
        <begin position="451"/>
        <end position="481"/>
    </location>
</feature>
<proteinExistence type="predicted"/>
<evidence type="ECO:0000256" key="1">
    <source>
        <dbReference type="SAM" id="Coils"/>
    </source>
</evidence>
<dbReference type="InParanoid" id="A0A078AJQ7"/>
<gene>
    <name evidence="3" type="primary">Contig19595.g20777</name>
    <name evidence="3" type="ORF">STYLEM_10726</name>
</gene>
<sequence length="777" mass="92908">MFDQLDNIRKAKRNVKLEDNTDNTRRRIMLHGQIFQNINFTKVIKEDFQKFLEEQGDIFQLLENKALNKNQRLQGTRLSNSQSPDRKAKTRILNELEKSLLIYDPNILDASDLRFDTIAKYKTLRRHDLITHDQIMQKDEIEDLSELEDNLDGKHDSEGNENDSNEETYGSSDSSFDSQASKVAFWKDINTKDSDYKNAVILKRIRDNQDKQYKGNQRRNQRDLKMDKDKIQRIKNNLRIKDNYYSNQENYTQDKINKIKQAHIVEIRNIKNLSVQYAIDYFKQKSEDLNKIFTEEIFEILDQYDILRQKHNQKEQRISRLNEIVKHQEKILSELQTFFHASLSQVFDKTFKYKYEILNAFQLKNFGMPMKAIVQNDPFQLYCSYSNIYRPMKYENKHVSYKVKYDMMKEQNSELLNELDSINSICEVYIKQGEEFQKNLTAIKSEKVQMESSFTNQIEDLKKEIQNLQKINIEMNQYHKKREEQIISLFKTETEVNEAIINKYTDMVKQQEQGKLLEHINQKKNSKMSDSRISTRLDTVQESTYGSIDFRHQPRPSSQAMDRFIFRKLSKSKSQQKSRNQYLFRRNLNNNTTISIINDSTDQINYSENFQSNSIDSLESFERQIPRKQMKYDENSQIFENSSNLDTILRDQNSVTLDHKRPKSNEMQGYGRYWKQRQRQKYQDFSMNDLSLLQFADQTFMRTHSKNDTAQHKNRAFLSNQFSTQLVQRFGKRQDLFNYMSNRRSDIPVIQHLSKSSRDRYLWTHGKTQLSQQRQII</sequence>
<dbReference type="AlphaFoldDB" id="A0A078AJQ7"/>
<dbReference type="Proteomes" id="UP000039865">
    <property type="component" value="Unassembled WGS sequence"/>
</dbReference>
<protein>
    <submittedName>
        <fullName evidence="3">Uncharacterized protein</fullName>
    </submittedName>
</protein>
<keyword evidence="1" id="KW-0175">Coiled coil</keyword>
<reference evidence="3 4" key="1">
    <citation type="submission" date="2014-06" db="EMBL/GenBank/DDBJ databases">
        <authorList>
            <person name="Swart Estienne"/>
        </authorList>
    </citation>
    <scope>NUCLEOTIDE SEQUENCE [LARGE SCALE GENOMIC DNA]</scope>
    <source>
        <strain evidence="3 4">130c</strain>
    </source>
</reference>
<evidence type="ECO:0000313" key="3">
    <source>
        <dbReference type="EMBL" id="CDW81702.1"/>
    </source>
</evidence>
<organism evidence="3 4">
    <name type="scientific">Stylonychia lemnae</name>
    <name type="common">Ciliate</name>
    <dbReference type="NCBI Taxonomy" id="5949"/>
    <lineage>
        <taxon>Eukaryota</taxon>
        <taxon>Sar</taxon>
        <taxon>Alveolata</taxon>
        <taxon>Ciliophora</taxon>
        <taxon>Intramacronucleata</taxon>
        <taxon>Spirotrichea</taxon>
        <taxon>Stichotrichia</taxon>
        <taxon>Sporadotrichida</taxon>
        <taxon>Oxytrichidae</taxon>
        <taxon>Stylonychinae</taxon>
        <taxon>Stylonychia</taxon>
    </lineage>
</organism>